<dbReference type="SUPFAM" id="SSF52540">
    <property type="entry name" value="P-loop containing nucleoside triphosphate hydrolases"/>
    <property type="match status" value="1"/>
</dbReference>
<evidence type="ECO:0000259" key="3">
    <source>
        <dbReference type="Pfam" id="PF20710"/>
    </source>
</evidence>
<evidence type="ECO:0000313" key="5">
    <source>
        <dbReference type="Proteomes" id="UP001530293"/>
    </source>
</evidence>
<dbReference type="InterPro" id="IPR049227">
    <property type="entry name" value="DUF6824"/>
</dbReference>
<keyword evidence="5" id="KW-1185">Reference proteome</keyword>
<name>A0ABD3M573_9STRA</name>
<organism evidence="4 5">
    <name type="scientific">Discostella pseudostelligera</name>
    <dbReference type="NCBI Taxonomy" id="259834"/>
    <lineage>
        <taxon>Eukaryota</taxon>
        <taxon>Sar</taxon>
        <taxon>Stramenopiles</taxon>
        <taxon>Ochrophyta</taxon>
        <taxon>Bacillariophyta</taxon>
        <taxon>Coscinodiscophyceae</taxon>
        <taxon>Thalassiosirophycidae</taxon>
        <taxon>Stephanodiscales</taxon>
        <taxon>Stephanodiscaceae</taxon>
        <taxon>Discostella</taxon>
    </lineage>
</organism>
<dbReference type="Gene3D" id="3.40.50.300">
    <property type="entry name" value="P-loop containing nucleotide triphosphate hydrolases"/>
    <property type="match status" value="1"/>
</dbReference>
<evidence type="ECO:0000259" key="2">
    <source>
        <dbReference type="Pfam" id="PF13191"/>
    </source>
</evidence>
<proteinExistence type="predicted"/>
<feature type="region of interest" description="Disordered" evidence="1">
    <location>
        <begin position="1"/>
        <end position="29"/>
    </location>
</feature>
<dbReference type="InterPro" id="IPR041664">
    <property type="entry name" value="AAA_16"/>
</dbReference>
<dbReference type="InterPro" id="IPR027417">
    <property type="entry name" value="P-loop_NTPase"/>
</dbReference>
<accession>A0ABD3M573</accession>
<dbReference type="InterPro" id="IPR053159">
    <property type="entry name" value="Hybrid_Histidine_Kinase"/>
</dbReference>
<protein>
    <recommendedName>
        <fullName evidence="6">Orc1-like AAA ATPase domain-containing protein</fullName>
    </recommendedName>
</protein>
<evidence type="ECO:0000313" key="4">
    <source>
        <dbReference type="EMBL" id="KAL3759189.1"/>
    </source>
</evidence>
<reference evidence="4 5" key="1">
    <citation type="submission" date="2024-10" db="EMBL/GenBank/DDBJ databases">
        <title>Updated reference genomes for cyclostephanoid diatoms.</title>
        <authorList>
            <person name="Roberts W.R."/>
            <person name="Alverson A.J."/>
        </authorList>
    </citation>
    <scope>NUCLEOTIDE SEQUENCE [LARGE SCALE GENOMIC DNA]</scope>
    <source>
        <strain evidence="4 5">AJA232-27</strain>
    </source>
</reference>
<evidence type="ECO:0000256" key="1">
    <source>
        <dbReference type="SAM" id="MobiDB-lite"/>
    </source>
</evidence>
<dbReference type="PANTHER" id="PTHR43642">
    <property type="entry name" value="HYBRID SIGNAL TRANSDUCTION HISTIDINE KINASE G"/>
    <property type="match status" value="1"/>
</dbReference>
<evidence type="ECO:0008006" key="6">
    <source>
        <dbReference type="Google" id="ProtNLM"/>
    </source>
</evidence>
<feature type="domain" description="DUF6824" evidence="3">
    <location>
        <begin position="67"/>
        <end position="175"/>
    </location>
</feature>
<sequence length="1558" mass="173370">MTAHDHDRSGSGSIQHQQAAAGGSPPCNWQLSSYHHSHSPLRLHNDQIMAGSQDAARLKTVTPHANDVLLGKGNVINSHPGNRQFRLLVDSQRQTFSETSQKKVKRAIAVRIASEIERLEPPGRFLVEDHIRNRTEINNGSDDPDSNIHPSIAKKVWIVAEPAKALTKIMHRLRERGNEDSEVIPDQISKECGAGDITSAVDQVKHHSASNTEVGNSDMLHVQDVDGGPSLERVDLQVQPDSCSSDQLLFNDSSTNRDDTSIAGNLDSDSLSEYLKGFGLDFELDSESTPQIDHPPSHHLREYTLRQWVMLSKPDISFSATASLQSSVEVKKYMKSALLIALKLTECILEAEKDELNGHENPIPIESMAPENVLIRARVESGTGHLDESEEIIEFVWVMSFVGDNSATGEVMARLFAMGKVLYELFSTRELKMKDSTPSMISMSSMNLSNDARSVHRTQKKTHWRSVHSDDEVSNCVVSLASAGVPWSLCALVKNLLECKHVSFCEDDAYASFADLKADLQLMLDNPSCFLDNIQVSTVPRLEFPDKLFGRDDELLRLGESYKRHLSEKIISGAIISGRAGVGKTKLAMHMQKLTMQSNGYFLTAKFERNQSLKPLATISNLLGSLCETIFNGSSQSELKVIEDELTSAIGSHSILLEVVPNLKKLMPASVVCGDSAYSCVDSVLSMKYILGELMRVISSHSKPITLFIDDIQFADDASLQLVGNLILSAKRASTFFIICHRDDEVSIGGSFSSWLASASMFSLESIQLESITPEGVNNLIAETLHLSHRITRRLSYALHCKTRGNPLFLRQLLDSLTEQGFIYIDMNQHRWAWDLDKIMKLKISDSVVALLTKEIERLPSDLQYGLLVASCIGLCLAGPILCCLSKDLGYDLTDILRQVSQKGFMIEMAGSTMFCFAHDKIQEAVYGLMSEEQRRDNHMRFGLALCNHTLKNNAEDEELFFAAINQINLGGSGSVHDPSLNNVIAELNLKAGRRSIDLSDYNTAFKLFQHGISFLGDEKWTLQYQLSVALYDAVSGAAFVLNNLAAVRLYTDEVVTHARCFDDKLNCLCTATKAIASHRPDEAMDASFGILLQFGELPPRTMEEHELRSGIKNMIYILQTMSDDMICNMCENKDSRLRTLLNFYEWLSHYLLYFKPWLLGSVSLRMLEITLKAGLSPKSPLAFANFGAVLMSIGDVSGGCRLGKLALKLVEKKGSYQYKSSVISIVHDSIFWAIEPLHSIVESQLLGYKAGQQSGDVTIALKNLILSILNNYAAGQSLDTVEKSILDFISKIHGLEIFLASPVLLLSQITILREGLDAVQADNLPSENEILADPRAGAIISLAGKIYHLTRAFLFHEAENVVLKNIDISGAVAEHYHQVTPDILIGNFFEGLAYFQLARQSDCKESAKWIERGLSALTKMRGWSEHSLWNWENKMLLLEAESLFTQNISSARAESFYDDAIRSAHAHKFIHEEAIASELAGTFYHERGFHQKSYLYFVHSVQSYNKWGARAVAKRVQSDMICKFGSYIDQPVSSADESLDYLFATSPDSNKRQQFRS</sequence>
<gene>
    <name evidence="4" type="ORF">ACHAWU_001207</name>
</gene>
<dbReference type="Pfam" id="PF20710">
    <property type="entry name" value="DUF6824"/>
    <property type="match status" value="1"/>
</dbReference>
<dbReference type="PANTHER" id="PTHR43642:SF1">
    <property type="entry name" value="HYBRID SIGNAL TRANSDUCTION HISTIDINE KINASE G"/>
    <property type="match status" value="1"/>
</dbReference>
<dbReference type="EMBL" id="JALLBG020000211">
    <property type="protein sequence ID" value="KAL3759189.1"/>
    <property type="molecule type" value="Genomic_DNA"/>
</dbReference>
<comment type="caution">
    <text evidence="4">The sequence shown here is derived from an EMBL/GenBank/DDBJ whole genome shotgun (WGS) entry which is preliminary data.</text>
</comment>
<dbReference type="Pfam" id="PF13191">
    <property type="entry name" value="AAA_16"/>
    <property type="match status" value="1"/>
</dbReference>
<feature type="domain" description="Orc1-like AAA ATPase" evidence="2">
    <location>
        <begin position="547"/>
        <end position="733"/>
    </location>
</feature>
<dbReference type="Proteomes" id="UP001530293">
    <property type="component" value="Unassembled WGS sequence"/>
</dbReference>